<dbReference type="STRING" id="1423727.FC34_GL000706"/>
<proteinExistence type="predicted"/>
<feature type="transmembrane region" description="Helical" evidence="1">
    <location>
        <begin position="86"/>
        <end position="108"/>
    </location>
</feature>
<dbReference type="EMBL" id="AYZQ01000001">
    <property type="protein sequence ID" value="KRM72990.1"/>
    <property type="molecule type" value="Genomic_DNA"/>
</dbReference>
<keyword evidence="1" id="KW-0472">Membrane</keyword>
<evidence type="ECO:0000313" key="3">
    <source>
        <dbReference type="Proteomes" id="UP000051672"/>
    </source>
</evidence>
<gene>
    <name evidence="2" type="ORF">FC34_GL000706</name>
</gene>
<evidence type="ECO:0000313" key="2">
    <source>
        <dbReference type="EMBL" id="KRM72990.1"/>
    </source>
</evidence>
<sequence length="253" mass="27996">MISVRFIERTIRGIGYHRWHHLVLATITIGFVLVGLFLLTSQNFNSLANLQFNQRLSDLNLSNEQAIVITNRVAAAHALLDANYQLWFLAAAGIFFLFNLGLAISAAYRRAAESRSYLLLGKSPTKVALQYATESMFTFTAVFIGVSLVLLIISGGITAWWNQLNQGLFQNSAGGRALLRQFNTQFSRIFDHQLTGFSDQSLLFAAAPVSDSLLVYPKPFLLVFLTGIGLILLSHLLAAGFIRAFAKRDSLAH</sequence>
<feature type="transmembrane region" description="Helical" evidence="1">
    <location>
        <begin position="136"/>
        <end position="161"/>
    </location>
</feature>
<evidence type="ECO:0000256" key="1">
    <source>
        <dbReference type="SAM" id="Phobius"/>
    </source>
</evidence>
<dbReference type="AlphaFoldDB" id="A0A0R2B0F7"/>
<feature type="transmembrane region" description="Helical" evidence="1">
    <location>
        <begin position="220"/>
        <end position="246"/>
    </location>
</feature>
<accession>A0A0R2B0F7</accession>
<name>A0A0R2B0F7_9LACO</name>
<keyword evidence="3" id="KW-1185">Reference proteome</keyword>
<keyword evidence="1" id="KW-1133">Transmembrane helix</keyword>
<keyword evidence="1" id="KW-0812">Transmembrane</keyword>
<organism evidence="2 3">
    <name type="scientific">Lacticaseibacillus brantae DSM 23927</name>
    <dbReference type="NCBI Taxonomy" id="1423727"/>
    <lineage>
        <taxon>Bacteria</taxon>
        <taxon>Bacillati</taxon>
        <taxon>Bacillota</taxon>
        <taxon>Bacilli</taxon>
        <taxon>Lactobacillales</taxon>
        <taxon>Lactobacillaceae</taxon>
        <taxon>Lacticaseibacillus</taxon>
    </lineage>
</organism>
<protein>
    <recommendedName>
        <fullName evidence="4">ABC3 transporter permease protein domain-containing protein</fullName>
    </recommendedName>
</protein>
<comment type="caution">
    <text evidence="2">The sequence shown here is derived from an EMBL/GenBank/DDBJ whole genome shotgun (WGS) entry which is preliminary data.</text>
</comment>
<dbReference type="PATRIC" id="fig|1423727.3.peg.709"/>
<reference evidence="2 3" key="1">
    <citation type="journal article" date="2015" name="Genome Announc.">
        <title>Expanding the biotechnology potential of lactobacilli through comparative genomics of 213 strains and associated genera.</title>
        <authorList>
            <person name="Sun Z."/>
            <person name="Harris H.M."/>
            <person name="McCann A."/>
            <person name="Guo C."/>
            <person name="Argimon S."/>
            <person name="Zhang W."/>
            <person name="Yang X."/>
            <person name="Jeffery I.B."/>
            <person name="Cooney J.C."/>
            <person name="Kagawa T.F."/>
            <person name="Liu W."/>
            <person name="Song Y."/>
            <person name="Salvetti E."/>
            <person name="Wrobel A."/>
            <person name="Rasinkangas P."/>
            <person name="Parkhill J."/>
            <person name="Rea M.C."/>
            <person name="O'Sullivan O."/>
            <person name="Ritari J."/>
            <person name="Douillard F.P."/>
            <person name="Paul Ross R."/>
            <person name="Yang R."/>
            <person name="Briner A.E."/>
            <person name="Felis G.E."/>
            <person name="de Vos W.M."/>
            <person name="Barrangou R."/>
            <person name="Klaenhammer T.R."/>
            <person name="Caufield P.W."/>
            <person name="Cui Y."/>
            <person name="Zhang H."/>
            <person name="O'Toole P.W."/>
        </authorList>
    </citation>
    <scope>NUCLEOTIDE SEQUENCE [LARGE SCALE GENOMIC DNA]</scope>
    <source>
        <strain evidence="2 3">DSM 23927</strain>
    </source>
</reference>
<feature type="transmembrane region" description="Helical" evidence="1">
    <location>
        <begin position="21"/>
        <end position="40"/>
    </location>
</feature>
<evidence type="ECO:0008006" key="4">
    <source>
        <dbReference type="Google" id="ProtNLM"/>
    </source>
</evidence>
<dbReference type="Proteomes" id="UP000051672">
    <property type="component" value="Unassembled WGS sequence"/>
</dbReference>